<evidence type="ECO:0000256" key="4">
    <source>
        <dbReference type="ARBA" id="ARBA00023002"/>
    </source>
</evidence>
<dbReference type="PANTHER" id="PTHR19372">
    <property type="entry name" value="SULFITE REDUCTASE"/>
    <property type="match status" value="1"/>
</dbReference>
<dbReference type="GO" id="GO:0006790">
    <property type="term" value="P:sulfur compound metabolic process"/>
    <property type="evidence" value="ECO:0007669"/>
    <property type="project" value="TreeGrafter"/>
</dbReference>
<evidence type="ECO:0000259" key="5">
    <source>
        <dbReference type="Pfam" id="PF03404"/>
    </source>
</evidence>
<organism evidence="6 7">
    <name type="scientific">Teladorsagia circumcincta</name>
    <name type="common">Brown stomach worm</name>
    <name type="synonym">Ostertagia circumcincta</name>
    <dbReference type="NCBI Taxonomy" id="45464"/>
    <lineage>
        <taxon>Eukaryota</taxon>
        <taxon>Metazoa</taxon>
        <taxon>Ecdysozoa</taxon>
        <taxon>Nematoda</taxon>
        <taxon>Chromadorea</taxon>
        <taxon>Rhabditida</taxon>
        <taxon>Rhabditina</taxon>
        <taxon>Rhabditomorpha</taxon>
        <taxon>Strongyloidea</taxon>
        <taxon>Trichostrongylidae</taxon>
        <taxon>Teladorsagia</taxon>
    </lineage>
</organism>
<dbReference type="PRINTS" id="PR00407">
    <property type="entry name" value="EUMOPTERIN"/>
</dbReference>
<dbReference type="InterPro" id="IPR005066">
    <property type="entry name" value="MoCF_OxRdtse_dimer"/>
</dbReference>
<dbReference type="GO" id="GO:0043546">
    <property type="term" value="F:molybdopterin cofactor binding"/>
    <property type="evidence" value="ECO:0007669"/>
    <property type="project" value="TreeGrafter"/>
</dbReference>
<comment type="cofactor">
    <cofactor evidence="1">
        <name>Mo-molybdopterin</name>
        <dbReference type="ChEBI" id="CHEBI:71302"/>
    </cofactor>
</comment>
<proteinExistence type="predicted"/>
<dbReference type="Proteomes" id="UP000230423">
    <property type="component" value="Unassembled WGS sequence"/>
</dbReference>
<dbReference type="Pfam" id="PF03404">
    <property type="entry name" value="Mo-co_dimer"/>
    <property type="match status" value="1"/>
</dbReference>
<dbReference type="OrthoDB" id="10051395at2759"/>
<evidence type="ECO:0000256" key="2">
    <source>
        <dbReference type="ARBA" id="ARBA00022505"/>
    </source>
</evidence>
<dbReference type="InterPro" id="IPR008335">
    <property type="entry name" value="Mopterin_OxRdtase_euk"/>
</dbReference>
<dbReference type="GO" id="GO:0030151">
    <property type="term" value="F:molybdenum ion binding"/>
    <property type="evidence" value="ECO:0007669"/>
    <property type="project" value="InterPro"/>
</dbReference>
<gene>
    <name evidence="6" type="ORF">TELCIR_14846</name>
</gene>
<dbReference type="Gene3D" id="2.60.40.650">
    <property type="match status" value="1"/>
</dbReference>
<sequence>MEAALRAHSAKYSGKIRMFPPNVGLNDPLDWESLPALQDYPVQSAFCIPAQGTKVKRDAETVDVAGYAWSGGGRGIVRVEVSADGGRTWQSAELEQDPKQDLDHMWAWTLFRASIKIPDGVNKMELVVKATDR</sequence>
<evidence type="ECO:0000313" key="7">
    <source>
        <dbReference type="Proteomes" id="UP000230423"/>
    </source>
</evidence>
<keyword evidence="2" id="KW-0500">Molybdenum</keyword>
<accession>A0A2G9U223</accession>
<keyword evidence="7" id="KW-1185">Reference proteome</keyword>
<reference evidence="6 7" key="1">
    <citation type="submission" date="2015-09" db="EMBL/GenBank/DDBJ databases">
        <title>Draft genome of the parasitic nematode Teladorsagia circumcincta isolate WARC Sus (inbred).</title>
        <authorList>
            <person name="Mitreva M."/>
        </authorList>
    </citation>
    <scope>NUCLEOTIDE SEQUENCE [LARGE SCALE GENOMIC DNA]</scope>
    <source>
        <strain evidence="6 7">S</strain>
    </source>
</reference>
<evidence type="ECO:0000313" key="6">
    <source>
        <dbReference type="EMBL" id="PIO63550.1"/>
    </source>
</evidence>
<dbReference type="GO" id="GO:0008482">
    <property type="term" value="F:sulfite oxidase activity"/>
    <property type="evidence" value="ECO:0007669"/>
    <property type="project" value="TreeGrafter"/>
</dbReference>
<dbReference type="EMBL" id="KZ350775">
    <property type="protein sequence ID" value="PIO63550.1"/>
    <property type="molecule type" value="Genomic_DNA"/>
</dbReference>
<dbReference type="InterPro" id="IPR014756">
    <property type="entry name" value="Ig_E-set"/>
</dbReference>
<evidence type="ECO:0000256" key="1">
    <source>
        <dbReference type="ARBA" id="ARBA00001924"/>
    </source>
</evidence>
<protein>
    <submittedName>
        <fullName evidence="6">Mo-co oxidoreductase dimerization domain protein</fullName>
    </submittedName>
</protein>
<dbReference type="AlphaFoldDB" id="A0A2G9U223"/>
<dbReference type="GO" id="GO:0020037">
    <property type="term" value="F:heme binding"/>
    <property type="evidence" value="ECO:0007669"/>
    <property type="project" value="TreeGrafter"/>
</dbReference>
<feature type="domain" description="Moybdenum cofactor oxidoreductase dimerisation" evidence="5">
    <location>
        <begin position="36"/>
        <end position="133"/>
    </location>
</feature>
<dbReference type="GO" id="GO:0005739">
    <property type="term" value="C:mitochondrion"/>
    <property type="evidence" value="ECO:0007669"/>
    <property type="project" value="TreeGrafter"/>
</dbReference>
<dbReference type="PANTHER" id="PTHR19372:SF7">
    <property type="entry name" value="SULFITE OXIDASE, MITOCHONDRIAL"/>
    <property type="match status" value="1"/>
</dbReference>
<evidence type="ECO:0000256" key="3">
    <source>
        <dbReference type="ARBA" id="ARBA00022723"/>
    </source>
</evidence>
<keyword evidence="3" id="KW-0479">Metal-binding</keyword>
<dbReference type="SUPFAM" id="SSF81296">
    <property type="entry name" value="E set domains"/>
    <property type="match status" value="1"/>
</dbReference>
<keyword evidence="4" id="KW-0560">Oxidoreductase</keyword>
<name>A0A2G9U223_TELCI</name>